<dbReference type="InterPro" id="IPR025324">
    <property type="entry name" value="DUF4230"/>
</dbReference>
<name>A0A7H0LKY7_9SPHN</name>
<evidence type="ECO:0000313" key="3">
    <source>
        <dbReference type="Proteomes" id="UP000516148"/>
    </source>
</evidence>
<dbReference type="EMBL" id="CP061038">
    <property type="protein sequence ID" value="QNQ10340.1"/>
    <property type="molecule type" value="Genomic_DNA"/>
</dbReference>
<organism evidence="2 3">
    <name type="scientific">Sphingomonas alpina</name>
    <dbReference type="NCBI Taxonomy" id="653931"/>
    <lineage>
        <taxon>Bacteria</taxon>
        <taxon>Pseudomonadati</taxon>
        <taxon>Pseudomonadota</taxon>
        <taxon>Alphaproteobacteria</taxon>
        <taxon>Sphingomonadales</taxon>
        <taxon>Sphingomonadaceae</taxon>
        <taxon>Sphingomonas</taxon>
    </lineage>
</organism>
<keyword evidence="1" id="KW-0472">Membrane</keyword>
<accession>A0A7H0LKY7</accession>
<feature type="transmembrane region" description="Helical" evidence="1">
    <location>
        <begin position="6"/>
        <end position="27"/>
    </location>
</feature>
<keyword evidence="3" id="KW-1185">Reference proteome</keyword>
<proteinExistence type="predicted"/>
<keyword evidence="1" id="KW-0812">Transmembrane</keyword>
<reference evidence="2 3" key="1">
    <citation type="submission" date="2020-09" db="EMBL/GenBank/DDBJ databases">
        <title>Sphingomonas sp., a new species isolated from pork steak.</title>
        <authorList>
            <person name="Heidler von Heilborn D."/>
        </authorList>
    </citation>
    <scope>NUCLEOTIDE SEQUENCE [LARGE SCALE GENOMIC DNA]</scope>
    <source>
        <strain evidence="3">S8-3T</strain>
    </source>
</reference>
<sequence>MDNKRIAQVVLAILVIIAALVGGWIAWDRYTERYAISREDDGTAITRIVSAKFSGASAIKVGALSGTVQASASDTRGFGMLTSDKVIKAPFSVDYFIDMSRVSADAYDWDPARRTLTIQAPDVVPAAPNIDWAAQTANRTRGLFVTRDAADQLVRRATLNAKTAAQKEGAKPEHLAVARENARRVLAEIATGPLAATGLGDVRVVVSFPFERRGPAEQMDRSRSLEEVLGNRR</sequence>
<keyword evidence="1" id="KW-1133">Transmembrane helix</keyword>
<dbReference type="KEGG" id="spap:H3Z74_03625"/>
<dbReference type="Pfam" id="PF14014">
    <property type="entry name" value="DUF4230"/>
    <property type="match status" value="1"/>
</dbReference>
<dbReference type="RefSeq" id="WP_187762640.1">
    <property type="nucleotide sequence ID" value="NZ_CP061038.1"/>
</dbReference>
<dbReference type="Proteomes" id="UP000516148">
    <property type="component" value="Chromosome"/>
</dbReference>
<protein>
    <submittedName>
        <fullName evidence="2">DUF4230 domain-containing protein</fullName>
    </submittedName>
</protein>
<evidence type="ECO:0000313" key="2">
    <source>
        <dbReference type="EMBL" id="QNQ10340.1"/>
    </source>
</evidence>
<dbReference type="AlphaFoldDB" id="A0A7H0LKY7"/>
<evidence type="ECO:0000256" key="1">
    <source>
        <dbReference type="SAM" id="Phobius"/>
    </source>
</evidence>
<gene>
    <name evidence="2" type="ORF">H3Z74_03625</name>
</gene>